<evidence type="ECO:0000256" key="2">
    <source>
        <dbReference type="ARBA" id="ARBA00022475"/>
    </source>
</evidence>
<evidence type="ECO:0000256" key="7">
    <source>
        <dbReference type="ARBA" id="ARBA00022722"/>
    </source>
</evidence>
<feature type="compositionally biased region" description="Pro residues" evidence="16">
    <location>
        <begin position="538"/>
        <end position="552"/>
    </location>
</feature>
<dbReference type="InterPro" id="IPR019307">
    <property type="entry name" value="RNA-bd_AU-1/RNase_E/G"/>
</dbReference>
<dbReference type="STRING" id="882378.RBRH_02601"/>
<evidence type="ECO:0000313" key="18">
    <source>
        <dbReference type="EMBL" id="CBW74294.1"/>
    </source>
</evidence>
<feature type="compositionally biased region" description="Low complexity" evidence="16">
    <location>
        <begin position="809"/>
        <end position="829"/>
    </location>
</feature>
<proteinExistence type="inferred from homology"/>
<gene>
    <name evidence="15" type="primary">rne</name>
    <name evidence="18" type="ordered locus">RBRH_02601</name>
</gene>
<evidence type="ECO:0000259" key="17">
    <source>
        <dbReference type="PROSITE" id="PS50126"/>
    </source>
</evidence>
<dbReference type="SMART" id="SM00316">
    <property type="entry name" value="S1"/>
    <property type="match status" value="1"/>
</dbReference>
<feature type="binding site" evidence="15">
    <location>
        <position position="405"/>
    </location>
    <ligand>
        <name>Zn(2+)</name>
        <dbReference type="ChEBI" id="CHEBI:29105"/>
        <note>ligand shared between dimeric partners</note>
    </ligand>
</feature>
<dbReference type="AlphaFoldDB" id="E5ANW2"/>
<comment type="subcellular location">
    <subcellularLocation>
        <location evidence="15">Cytoplasm</location>
    </subcellularLocation>
    <subcellularLocation>
        <location evidence="15">Cell inner membrane</location>
        <topology evidence="15">Peripheral membrane protein</topology>
        <orientation evidence="15">Cytoplasmic side</orientation>
    </subcellularLocation>
</comment>
<feature type="compositionally biased region" description="Low complexity" evidence="16">
    <location>
        <begin position="868"/>
        <end position="886"/>
    </location>
</feature>
<feature type="binding site" evidence="15">
    <location>
        <position position="344"/>
    </location>
    <ligand>
        <name>Mg(2+)</name>
        <dbReference type="ChEBI" id="CHEBI:18420"/>
        <note>catalytic</note>
    </ligand>
</feature>
<feature type="compositionally biased region" description="Basic and acidic residues" evidence="16">
    <location>
        <begin position="638"/>
        <end position="736"/>
    </location>
</feature>
<evidence type="ECO:0000256" key="15">
    <source>
        <dbReference type="HAMAP-Rule" id="MF_00970"/>
    </source>
</evidence>
<comment type="cofactor">
    <cofactor evidence="15">
        <name>Mg(2+)</name>
        <dbReference type="ChEBI" id="CHEBI:18420"/>
    </cofactor>
    <text evidence="15">Binds 1 Mg(2+) ion per subunit.</text>
</comment>
<feature type="domain" description="S1 motif" evidence="17">
    <location>
        <begin position="39"/>
        <end position="118"/>
    </location>
</feature>
<evidence type="ECO:0000256" key="6">
    <source>
        <dbReference type="ARBA" id="ARBA00022694"/>
    </source>
</evidence>
<evidence type="ECO:0000256" key="3">
    <source>
        <dbReference type="ARBA" id="ARBA00022490"/>
    </source>
</evidence>
<reference evidence="18 19" key="1">
    <citation type="journal article" date="2011" name="J. Bacteriol.">
        <title>Complete genome sequence of Burkholderia rhizoxinica, an endosymbiont of Rhizopus microsporus.</title>
        <authorList>
            <person name="Lackner G."/>
            <person name="Moebius N."/>
            <person name="Partida-Martinez L."/>
            <person name="Hertweck C."/>
        </authorList>
    </citation>
    <scope>NUCLEOTIDE SEQUENCE [LARGE SCALE GENOMIC DNA]</scope>
    <source>
        <strain evidence="19">DSM 19002 / CIP 109453 / HKI 454</strain>
    </source>
</reference>
<evidence type="ECO:0000256" key="5">
    <source>
        <dbReference type="ARBA" id="ARBA00022552"/>
    </source>
</evidence>
<keyword evidence="6 15" id="KW-0819">tRNA processing</keyword>
<evidence type="ECO:0000256" key="14">
    <source>
        <dbReference type="ARBA" id="ARBA00023136"/>
    </source>
</evidence>
<dbReference type="InterPro" id="IPR048583">
    <property type="entry name" value="RNase_E_G_thioredoxin-like"/>
</dbReference>
<comment type="subunit">
    <text evidence="15">Homotetramer formed by a dimer of dimers.</text>
</comment>
<comment type="function">
    <text evidence="15">Endoribonuclease that plays a central role in RNA processing and decay. Required for the maturation of 5S and 16S rRNAs and the majority of tRNAs. Also involved in the degradation of most mRNAs.</text>
</comment>
<dbReference type="Pfam" id="PF10150">
    <property type="entry name" value="RNase_E_G"/>
    <property type="match status" value="1"/>
</dbReference>
<feature type="compositionally biased region" description="Polar residues" evidence="16">
    <location>
        <begin position="973"/>
        <end position="985"/>
    </location>
</feature>
<evidence type="ECO:0000256" key="10">
    <source>
        <dbReference type="ARBA" id="ARBA00022759"/>
    </source>
</evidence>
<keyword evidence="4 15" id="KW-0997">Cell inner membrane</keyword>
<keyword evidence="13 15" id="KW-0694">RNA-binding</keyword>
<dbReference type="InterPro" id="IPR012340">
    <property type="entry name" value="NA-bd_OB-fold"/>
</dbReference>
<dbReference type="Pfam" id="PF00575">
    <property type="entry name" value="S1"/>
    <property type="match status" value="1"/>
</dbReference>
<feature type="region of interest" description="Required for zinc-mediated homotetramerization and catalytic activity" evidence="15">
    <location>
        <begin position="402"/>
        <end position="405"/>
    </location>
</feature>
<keyword evidence="12 15" id="KW-0460">Magnesium</keyword>
<dbReference type="HOGENOM" id="CLU_003468_3_3_4"/>
<evidence type="ECO:0000256" key="8">
    <source>
        <dbReference type="ARBA" id="ARBA00022723"/>
    </source>
</evidence>
<dbReference type="PANTHER" id="PTHR30001">
    <property type="entry name" value="RIBONUCLEASE"/>
    <property type="match status" value="1"/>
</dbReference>
<dbReference type="GO" id="GO:0006402">
    <property type="term" value="P:mRNA catabolic process"/>
    <property type="evidence" value="ECO:0007669"/>
    <property type="project" value="UniProtKB-UniRule"/>
</dbReference>
<dbReference type="InterPro" id="IPR004659">
    <property type="entry name" value="RNase_E/G"/>
</dbReference>
<evidence type="ECO:0000256" key="12">
    <source>
        <dbReference type="ARBA" id="ARBA00022842"/>
    </source>
</evidence>
<keyword evidence="2 15" id="KW-1003">Cell membrane</keyword>
<feature type="binding site" evidence="15">
    <location>
        <position position="402"/>
    </location>
    <ligand>
        <name>Zn(2+)</name>
        <dbReference type="ChEBI" id="CHEBI:29105"/>
        <note>ligand shared between dimeric partners</note>
    </ligand>
</feature>
<keyword evidence="14 15" id="KW-0472">Membrane</keyword>
<evidence type="ECO:0000256" key="1">
    <source>
        <dbReference type="ARBA" id="ARBA00005663"/>
    </source>
</evidence>
<dbReference type="InterPro" id="IPR028878">
    <property type="entry name" value="RNase_E"/>
</dbReference>
<feature type="compositionally biased region" description="Basic and acidic residues" evidence="16">
    <location>
        <begin position="505"/>
        <end position="529"/>
    </location>
</feature>
<protein>
    <recommendedName>
        <fullName evidence="15">Ribonuclease E</fullName>
        <shortName evidence="15">RNase E</shortName>
        <ecNumber evidence="15">3.1.26.12</ecNumber>
    </recommendedName>
</protein>
<name>E5ANW2_MYCRK</name>
<keyword evidence="10 15" id="KW-0255">Endonuclease</keyword>
<keyword evidence="9 15" id="KW-0699">rRNA-binding</keyword>
<dbReference type="EC" id="3.1.26.12" evidence="15"/>
<keyword evidence="8 15" id="KW-0479">Metal-binding</keyword>
<comment type="similarity">
    <text evidence="15">Belongs to the RNase E/G family. RNase E subfamily.</text>
</comment>
<keyword evidence="7 15" id="KW-0540">Nuclease</keyword>
<dbReference type="Gene3D" id="2.40.50.140">
    <property type="entry name" value="Nucleic acid-binding proteins"/>
    <property type="match status" value="1"/>
</dbReference>
<feature type="compositionally biased region" description="Polar residues" evidence="16">
    <location>
        <begin position="897"/>
        <end position="907"/>
    </location>
</feature>
<evidence type="ECO:0000256" key="4">
    <source>
        <dbReference type="ARBA" id="ARBA00022519"/>
    </source>
</evidence>
<dbReference type="PANTHER" id="PTHR30001:SF1">
    <property type="entry name" value="RIBONUCLEASE E_G-LIKE PROTEIN, CHLOROPLASTIC"/>
    <property type="match status" value="1"/>
</dbReference>
<dbReference type="GO" id="GO:0008995">
    <property type="term" value="F:ribonuclease E activity"/>
    <property type="evidence" value="ECO:0007669"/>
    <property type="project" value="UniProtKB-EC"/>
</dbReference>
<feature type="compositionally biased region" description="Basic and acidic residues" evidence="16">
    <location>
        <begin position="856"/>
        <end position="866"/>
    </location>
</feature>
<accession>E5ANW2</accession>
<feature type="binding site" evidence="15">
    <location>
        <position position="301"/>
    </location>
    <ligand>
        <name>Mg(2+)</name>
        <dbReference type="ChEBI" id="CHEBI:18420"/>
        <note>catalytic</note>
    </ligand>
</feature>
<dbReference type="EMBL" id="FR687359">
    <property type="protein sequence ID" value="CBW74294.1"/>
    <property type="molecule type" value="Genomic_DNA"/>
</dbReference>
<feature type="compositionally biased region" description="Basic residues" evidence="16">
    <location>
        <begin position="776"/>
        <end position="786"/>
    </location>
</feature>
<evidence type="ECO:0000256" key="16">
    <source>
        <dbReference type="SAM" id="MobiDB-lite"/>
    </source>
</evidence>
<comment type="catalytic activity">
    <reaction evidence="15">
        <text>Endonucleolytic cleavage of single-stranded RNA in A- and U-rich regions.</text>
        <dbReference type="EC" id="3.1.26.12"/>
    </reaction>
</comment>
<dbReference type="Gene3D" id="3.40.1260.20">
    <property type="entry name" value="Ribonuclease E, catalytic domain"/>
    <property type="match status" value="1"/>
</dbReference>
<feature type="region of interest" description="Disordered" evidence="16">
    <location>
        <begin position="579"/>
        <end position="1031"/>
    </location>
</feature>
<dbReference type="SUPFAM" id="SSF50249">
    <property type="entry name" value="Nucleic acid-binding proteins"/>
    <property type="match status" value="1"/>
</dbReference>
<dbReference type="NCBIfam" id="TIGR00757">
    <property type="entry name" value="RNaseEG"/>
    <property type="match status" value="1"/>
</dbReference>
<comment type="cofactor">
    <cofactor evidence="15">
        <name>Zn(2+)</name>
        <dbReference type="ChEBI" id="CHEBI:29105"/>
    </cofactor>
    <text evidence="15">Binds 2 Zn(2+) ions per homotetramer.</text>
</comment>
<feature type="compositionally biased region" description="Basic and acidic residues" evidence="16">
    <location>
        <begin position="935"/>
        <end position="948"/>
    </location>
</feature>
<evidence type="ECO:0000256" key="13">
    <source>
        <dbReference type="ARBA" id="ARBA00022884"/>
    </source>
</evidence>
<dbReference type="HAMAP" id="MF_00970">
    <property type="entry name" value="RNase_E"/>
    <property type="match status" value="1"/>
</dbReference>
<dbReference type="GO" id="GO:0006364">
    <property type="term" value="P:rRNA processing"/>
    <property type="evidence" value="ECO:0007669"/>
    <property type="project" value="UniProtKB-UniRule"/>
</dbReference>
<keyword evidence="15" id="KW-0820">tRNA-binding</keyword>
<evidence type="ECO:0000256" key="11">
    <source>
        <dbReference type="ARBA" id="ARBA00022801"/>
    </source>
</evidence>
<dbReference type="GO" id="GO:0000049">
    <property type="term" value="F:tRNA binding"/>
    <property type="evidence" value="ECO:0007669"/>
    <property type="project" value="UniProtKB-KW"/>
</dbReference>
<dbReference type="CDD" id="cd04453">
    <property type="entry name" value="S1_RNase_E"/>
    <property type="match status" value="1"/>
</dbReference>
<keyword evidence="3 15" id="KW-0963">Cytoplasm</keyword>
<dbReference type="InterPro" id="IPR003029">
    <property type="entry name" value="S1_domain"/>
</dbReference>
<dbReference type="eggNOG" id="COG1530">
    <property type="taxonomic scope" value="Bacteria"/>
</dbReference>
<dbReference type="GO" id="GO:0008033">
    <property type="term" value="P:tRNA processing"/>
    <property type="evidence" value="ECO:0007669"/>
    <property type="project" value="UniProtKB-UniRule"/>
</dbReference>
<feature type="region of interest" description="Disordered" evidence="16">
    <location>
        <begin position="1063"/>
        <end position="1100"/>
    </location>
</feature>
<keyword evidence="5 15" id="KW-0698">rRNA processing</keyword>
<dbReference type="OrthoDB" id="9804278at2"/>
<comment type="similarity">
    <text evidence="1">Belongs to the RNase E/G family. RNase G subfamily.</text>
</comment>
<dbReference type="GO" id="GO:0005737">
    <property type="term" value="C:cytoplasm"/>
    <property type="evidence" value="ECO:0007669"/>
    <property type="project" value="UniProtKB-SubCell"/>
</dbReference>
<dbReference type="PROSITE" id="PS50126">
    <property type="entry name" value="S1"/>
    <property type="match status" value="1"/>
</dbReference>
<evidence type="ECO:0000313" key="19">
    <source>
        <dbReference type="Proteomes" id="UP000007437"/>
    </source>
</evidence>
<dbReference type="GO" id="GO:0009898">
    <property type="term" value="C:cytoplasmic side of plasma membrane"/>
    <property type="evidence" value="ECO:0007669"/>
    <property type="project" value="UniProtKB-UniRule"/>
</dbReference>
<dbReference type="Proteomes" id="UP000007437">
    <property type="component" value="Chromosome"/>
</dbReference>
<dbReference type="KEGG" id="brh:RBRH_02601"/>
<dbReference type="Pfam" id="PF20833">
    <property type="entry name" value="RNase_E_G_Thio"/>
    <property type="match status" value="1"/>
</dbReference>
<organism evidence="18 19">
    <name type="scientific">Mycetohabitans rhizoxinica (strain DSM 19002 / CIP 109453 / HKI 454)</name>
    <name type="common">Paraburkholderia rhizoxinica</name>
    <dbReference type="NCBI Taxonomy" id="882378"/>
    <lineage>
        <taxon>Bacteria</taxon>
        <taxon>Pseudomonadati</taxon>
        <taxon>Pseudomonadota</taxon>
        <taxon>Betaproteobacteria</taxon>
        <taxon>Burkholderiales</taxon>
        <taxon>Burkholderiaceae</taxon>
        <taxon>Mycetohabitans</taxon>
    </lineage>
</organism>
<dbReference type="GO" id="GO:0019843">
    <property type="term" value="F:rRNA binding"/>
    <property type="evidence" value="ECO:0007669"/>
    <property type="project" value="UniProtKB-KW"/>
</dbReference>
<dbReference type="RefSeq" id="WP_013434528.1">
    <property type="nucleotide sequence ID" value="NC_014722.1"/>
</dbReference>
<dbReference type="GO" id="GO:0008270">
    <property type="term" value="F:zinc ion binding"/>
    <property type="evidence" value="ECO:0007669"/>
    <property type="project" value="UniProtKB-UniRule"/>
</dbReference>
<sequence>MKRMLFNATQQEELRVAIVDGQKLIDIDIETAGREQRKGNIYKGVVTRIEPSLEACFVNYGEDRHGFLPFKEVARQYFKDGVEMRSARIQDALHEGQELIVQVEKEERGNKGAALTTFISLAGRYLVLMPNNPRGGGVSRRIEGDDRQELRETMAQLELPDGMSMIARTAGIGRSAEELQWDLNYLLQLWRAIEAAANGTRGPLLIYLESSLVIRAIRDYFQPDIGEILIDTPDIHDQARAFMEVVMPDNLGKVKRYHDDVPLFSRFQIEHQIETAYSRTVPLPSGGAVVIDHTEALVAIDVNSARATKGADIEETALRTNLEAADEVARQLRLRDLGGLIVIDFIDMEASKSQREVEQRLKDALKHDRARVQMGKISRFGLMELSRQRLRPALSEGSHVTCPRCNGTGHIRDTESSALQVLRIIQEEAMKENTAAIHCQVPVEVTAFLLNEKRQEINKIESRFKVNVVLIPNKHLETPHYKLERLRHDDVRLDEPRASWRMAEEAARELESETGYSKRDSDAKPKQEAAVKGITPDMPAPSATPRPVPPQARPSAPVTPAATASGGFIGWLKRIFSGEPPAQPAQATVKATPARPTGGRAGSEARQGTERNRPHRRGPQSGSRDAAPRDVAAQPVRGRRDERDTRDERAARDERSVRDTRVPRQERQLEARVEAEQPARTERPPRIERTERGERRDRNEAARGERAERGERADRGERGERHDRGDRAERSERKQLEQPPVESLRDEQTFEQGQESAPGTGAAPETDVGRDGEERRRRRRGRRGGRRERDEDSVNLTHAADVAEGEGETGATAPSAAAGAPTATTGDAVMAREHTPAPGSEAAVEHAATQSPAPREANEAGGRQEMEQVPVAKPVQPAAVAAQPQPRIVESAHDSSADPSVTGEVTRQQAPPPQPSVASTMVTTAATVEPLESAPIRRDEPAPVRGDEPTPVSPQRADEPTSAQPAHTHAPVASTQLPGAQSDDTVVTGRAGASHGQAVVGSTPAGEREAPSQPRSADEPASIATPAPMASSAGTLSIDTLAPILESAGLVWVNTDTDKLRAAQQAAQAAQEPLRIGRERKPLPSPSTEPMQQVETRHGV</sequence>
<feature type="compositionally biased region" description="Low complexity" evidence="16">
    <location>
        <begin position="916"/>
        <end position="928"/>
    </location>
</feature>
<keyword evidence="15" id="KW-0862">Zinc</keyword>
<keyword evidence="11 15" id="KW-0378">Hydrolase</keyword>
<feature type="region of interest" description="Disordered" evidence="16">
    <location>
        <begin position="505"/>
        <end position="561"/>
    </location>
</feature>
<dbReference type="GO" id="GO:0000287">
    <property type="term" value="F:magnesium ion binding"/>
    <property type="evidence" value="ECO:0007669"/>
    <property type="project" value="UniProtKB-UniRule"/>
</dbReference>
<evidence type="ECO:0000256" key="9">
    <source>
        <dbReference type="ARBA" id="ARBA00022730"/>
    </source>
</evidence>